<dbReference type="AlphaFoldDB" id="A0A6C0KP60"/>
<evidence type="ECO:0000256" key="1">
    <source>
        <dbReference type="SAM" id="MobiDB-lite"/>
    </source>
</evidence>
<proteinExistence type="predicted"/>
<reference evidence="2" key="1">
    <citation type="journal article" date="2020" name="Nature">
        <title>Giant virus diversity and host interactions through global metagenomics.</title>
        <authorList>
            <person name="Schulz F."/>
            <person name="Roux S."/>
            <person name="Paez-Espino D."/>
            <person name="Jungbluth S."/>
            <person name="Walsh D.A."/>
            <person name="Denef V.J."/>
            <person name="McMahon K.D."/>
            <person name="Konstantinidis K.T."/>
            <person name="Eloe-Fadrosh E.A."/>
            <person name="Kyrpides N.C."/>
            <person name="Woyke T."/>
        </authorList>
    </citation>
    <scope>NUCLEOTIDE SEQUENCE</scope>
    <source>
        <strain evidence="2">GVMAG-S-3300013006-138</strain>
    </source>
</reference>
<name>A0A6C0KP60_9ZZZZ</name>
<evidence type="ECO:0000313" key="2">
    <source>
        <dbReference type="EMBL" id="QHU18128.1"/>
    </source>
</evidence>
<organism evidence="2">
    <name type="scientific">viral metagenome</name>
    <dbReference type="NCBI Taxonomy" id="1070528"/>
    <lineage>
        <taxon>unclassified sequences</taxon>
        <taxon>metagenomes</taxon>
        <taxon>organismal metagenomes</taxon>
    </lineage>
</organism>
<feature type="region of interest" description="Disordered" evidence="1">
    <location>
        <begin position="94"/>
        <end position="126"/>
    </location>
</feature>
<accession>A0A6C0KP60</accession>
<protein>
    <submittedName>
        <fullName evidence="2">Uncharacterized protein</fullName>
    </submittedName>
</protein>
<feature type="compositionally biased region" description="Basic residues" evidence="1">
    <location>
        <begin position="106"/>
        <end position="126"/>
    </location>
</feature>
<dbReference type="EMBL" id="MN740925">
    <property type="protein sequence ID" value="QHU18128.1"/>
    <property type="molecule type" value="Genomic_DNA"/>
</dbReference>
<feature type="region of interest" description="Disordered" evidence="1">
    <location>
        <begin position="1"/>
        <end position="55"/>
    </location>
</feature>
<sequence length="126" mass="13403">MSKKVEINSGRASPTQLEAPPRVADPELGQVLPPGAKAPERPGNYMKVRNLEDPPSLTGKIYRRGIAVPHAKVNSPAASKEAAHIAINVAPPKKSCAVSGGFRKTNGSKKARKSQKASRKSKKSKN</sequence>